<evidence type="ECO:0008006" key="4">
    <source>
        <dbReference type="Google" id="ProtNLM"/>
    </source>
</evidence>
<name>A0A445E1G6_ARAHY</name>
<proteinExistence type="predicted"/>
<keyword evidence="1" id="KW-0472">Membrane</keyword>
<keyword evidence="3" id="KW-1185">Reference proteome</keyword>
<dbReference type="EMBL" id="SDMP01000003">
    <property type="protein sequence ID" value="RYR69161.1"/>
    <property type="molecule type" value="Genomic_DNA"/>
</dbReference>
<reference evidence="2 3" key="1">
    <citation type="submission" date="2019-01" db="EMBL/GenBank/DDBJ databases">
        <title>Sequencing of cultivated peanut Arachis hypogaea provides insights into genome evolution and oil improvement.</title>
        <authorList>
            <person name="Chen X."/>
        </authorList>
    </citation>
    <scope>NUCLEOTIDE SEQUENCE [LARGE SCALE GENOMIC DNA]</scope>
    <source>
        <strain evidence="3">cv. Fuhuasheng</strain>
        <tissue evidence="2">Leaves</tissue>
    </source>
</reference>
<evidence type="ECO:0000313" key="3">
    <source>
        <dbReference type="Proteomes" id="UP000289738"/>
    </source>
</evidence>
<keyword evidence="1" id="KW-1133">Transmembrane helix</keyword>
<protein>
    <recommendedName>
        <fullName evidence="4">Aminotransferase-like plant mobile domain-containing protein</fullName>
    </recommendedName>
</protein>
<accession>A0A445E1G6</accession>
<dbReference type="AlphaFoldDB" id="A0A445E1G6"/>
<keyword evidence="1" id="KW-0812">Transmembrane</keyword>
<evidence type="ECO:0000256" key="1">
    <source>
        <dbReference type="SAM" id="Phobius"/>
    </source>
</evidence>
<gene>
    <name evidence="2" type="ORF">Ahy_A03g015693</name>
</gene>
<evidence type="ECO:0000313" key="2">
    <source>
        <dbReference type="EMBL" id="RYR69161.1"/>
    </source>
</evidence>
<sequence>MSGGITESVRIGLTDFVPLITIGEIWMFCKKDIRVIILCVILGYLHNVFSLFGRLMQLGGPIRTIRLFGVPVPLISFECIEWHASDRLRRQFGLTQGVPHQERDLGEAHGEVLTGLKNQDWSGTHSFWVMH</sequence>
<organism evidence="2 3">
    <name type="scientific">Arachis hypogaea</name>
    <name type="common">Peanut</name>
    <dbReference type="NCBI Taxonomy" id="3818"/>
    <lineage>
        <taxon>Eukaryota</taxon>
        <taxon>Viridiplantae</taxon>
        <taxon>Streptophyta</taxon>
        <taxon>Embryophyta</taxon>
        <taxon>Tracheophyta</taxon>
        <taxon>Spermatophyta</taxon>
        <taxon>Magnoliopsida</taxon>
        <taxon>eudicotyledons</taxon>
        <taxon>Gunneridae</taxon>
        <taxon>Pentapetalae</taxon>
        <taxon>rosids</taxon>
        <taxon>fabids</taxon>
        <taxon>Fabales</taxon>
        <taxon>Fabaceae</taxon>
        <taxon>Papilionoideae</taxon>
        <taxon>50 kb inversion clade</taxon>
        <taxon>dalbergioids sensu lato</taxon>
        <taxon>Dalbergieae</taxon>
        <taxon>Pterocarpus clade</taxon>
        <taxon>Arachis</taxon>
    </lineage>
</organism>
<dbReference type="Proteomes" id="UP000289738">
    <property type="component" value="Chromosome A03"/>
</dbReference>
<feature type="transmembrane region" description="Helical" evidence="1">
    <location>
        <begin position="33"/>
        <end position="53"/>
    </location>
</feature>
<comment type="caution">
    <text evidence="2">The sequence shown here is derived from an EMBL/GenBank/DDBJ whole genome shotgun (WGS) entry which is preliminary data.</text>
</comment>